<organism evidence="2 3">
    <name type="scientific">Halalkalibacter kiskunsagensis</name>
    <dbReference type="NCBI Taxonomy" id="1548599"/>
    <lineage>
        <taxon>Bacteria</taxon>
        <taxon>Bacillati</taxon>
        <taxon>Bacillota</taxon>
        <taxon>Bacilli</taxon>
        <taxon>Bacillales</taxon>
        <taxon>Bacillaceae</taxon>
        <taxon>Halalkalibacter</taxon>
    </lineage>
</organism>
<sequence length="303" mass="35181">MDLSIITISRNMGMLSSLLKSIANSKHNLNLEVLCAWNGKENIKKNISLSYGFPIKIHYLKQYHFSSNNNILAEKANGRVLLFLNDDIVLVKDCLQNAWKAFQYPDVGIVGANLRYPNGRIQHAGVYFSDDGTPFHQYKNKLDYRDQKLSITKSVPAVTGAFILIGKEEFLKIKFDESFRIAGKDIALCLKYRSLINKEIVYVATAKAIHYENATRRLTRERLNPKEDLNLIKKLSKVSKSSKINQRYPKIRIVTEQSGWILHRMSSEIQKNIKNVKINEVWPDADIHYYFNYGYYQRRHQME</sequence>
<keyword evidence="2" id="KW-0808">Transferase</keyword>
<protein>
    <submittedName>
        <fullName evidence="2">Glycosyltransferase</fullName>
        <ecNumber evidence="2">2.4.-.-</ecNumber>
    </submittedName>
</protein>
<accession>A0ABV6KAI9</accession>
<proteinExistence type="predicted"/>
<dbReference type="EMBL" id="JBHLUX010000017">
    <property type="protein sequence ID" value="MFC0470045.1"/>
    <property type="molecule type" value="Genomic_DNA"/>
</dbReference>
<evidence type="ECO:0000313" key="3">
    <source>
        <dbReference type="Proteomes" id="UP001589838"/>
    </source>
</evidence>
<dbReference type="Gene3D" id="3.90.550.10">
    <property type="entry name" value="Spore Coat Polysaccharide Biosynthesis Protein SpsA, Chain A"/>
    <property type="match status" value="1"/>
</dbReference>
<dbReference type="RefSeq" id="WP_335961319.1">
    <property type="nucleotide sequence ID" value="NZ_JAXBLX010000016.1"/>
</dbReference>
<dbReference type="InterPro" id="IPR029044">
    <property type="entry name" value="Nucleotide-diphossugar_trans"/>
</dbReference>
<dbReference type="InterPro" id="IPR001173">
    <property type="entry name" value="Glyco_trans_2-like"/>
</dbReference>
<name>A0ABV6KAI9_9BACI</name>
<dbReference type="PANTHER" id="PTHR43179">
    <property type="entry name" value="RHAMNOSYLTRANSFERASE WBBL"/>
    <property type="match status" value="1"/>
</dbReference>
<gene>
    <name evidence="2" type="ORF">ACFFHM_05775</name>
</gene>
<dbReference type="PANTHER" id="PTHR43179:SF7">
    <property type="entry name" value="RHAMNOSYLTRANSFERASE WBBL"/>
    <property type="match status" value="1"/>
</dbReference>
<evidence type="ECO:0000259" key="1">
    <source>
        <dbReference type="Pfam" id="PF00535"/>
    </source>
</evidence>
<dbReference type="Proteomes" id="UP001589838">
    <property type="component" value="Unassembled WGS sequence"/>
</dbReference>
<feature type="domain" description="Glycosyltransferase 2-like" evidence="1">
    <location>
        <begin position="4"/>
        <end position="165"/>
    </location>
</feature>
<keyword evidence="3" id="KW-1185">Reference proteome</keyword>
<dbReference type="EC" id="2.4.-.-" evidence="2"/>
<dbReference type="SUPFAM" id="SSF53448">
    <property type="entry name" value="Nucleotide-diphospho-sugar transferases"/>
    <property type="match status" value="1"/>
</dbReference>
<comment type="caution">
    <text evidence="2">The sequence shown here is derived from an EMBL/GenBank/DDBJ whole genome shotgun (WGS) entry which is preliminary data.</text>
</comment>
<keyword evidence="2" id="KW-0328">Glycosyltransferase</keyword>
<reference evidence="2 3" key="1">
    <citation type="submission" date="2024-09" db="EMBL/GenBank/DDBJ databases">
        <authorList>
            <person name="Sun Q."/>
            <person name="Mori K."/>
        </authorList>
    </citation>
    <scope>NUCLEOTIDE SEQUENCE [LARGE SCALE GENOMIC DNA]</scope>
    <source>
        <strain evidence="2 3">NCAIM B.02610</strain>
    </source>
</reference>
<dbReference type="GO" id="GO:0016757">
    <property type="term" value="F:glycosyltransferase activity"/>
    <property type="evidence" value="ECO:0007669"/>
    <property type="project" value="UniProtKB-KW"/>
</dbReference>
<dbReference type="Pfam" id="PF00535">
    <property type="entry name" value="Glycos_transf_2"/>
    <property type="match status" value="1"/>
</dbReference>
<evidence type="ECO:0000313" key="2">
    <source>
        <dbReference type="EMBL" id="MFC0470045.1"/>
    </source>
</evidence>